<evidence type="ECO:0000256" key="1">
    <source>
        <dbReference type="SAM" id="Phobius"/>
    </source>
</evidence>
<name>A0A1V4I373_NITVU</name>
<keyword evidence="1" id="KW-0812">Transmembrane</keyword>
<feature type="transmembrane region" description="Helical" evidence="1">
    <location>
        <begin position="34"/>
        <end position="60"/>
    </location>
</feature>
<feature type="transmembrane region" description="Helical" evidence="1">
    <location>
        <begin position="7"/>
        <end position="28"/>
    </location>
</feature>
<accession>A0A1V4I373</accession>
<organism evidence="2 3">
    <name type="scientific">Nitrobacter vulgaris</name>
    <dbReference type="NCBI Taxonomy" id="29421"/>
    <lineage>
        <taxon>Bacteria</taxon>
        <taxon>Pseudomonadati</taxon>
        <taxon>Pseudomonadota</taxon>
        <taxon>Alphaproteobacteria</taxon>
        <taxon>Hyphomicrobiales</taxon>
        <taxon>Nitrobacteraceae</taxon>
        <taxon>Nitrobacter</taxon>
    </lineage>
</organism>
<dbReference type="EMBL" id="MWPQ01000003">
    <property type="protein sequence ID" value="OPH84584.1"/>
    <property type="molecule type" value="Genomic_DNA"/>
</dbReference>
<sequence>MNRLPSSLSVSLWGVGVCWVAVAIGYLMDSETLPVISLLISLAVLLAIPLVVIGVLGGMAEWPQKEQKP</sequence>
<comment type="caution">
    <text evidence="2">The sequence shown here is derived from an EMBL/GenBank/DDBJ whole genome shotgun (WGS) entry which is preliminary data.</text>
</comment>
<keyword evidence="1" id="KW-0472">Membrane</keyword>
<evidence type="ECO:0000313" key="3">
    <source>
        <dbReference type="Proteomes" id="UP000189940"/>
    </source>
</evidence>
<dbReference type="RefSeq" id="WP_079445257.1">
    <property type="nucleotide sequence ID" value="NZ_JAVDPZ010000013.1"/>
</dbReference>
<dbReference type="STRING" id="29421.B2M20_01105"/>
<reference evidence="2 3" key="1">
    <citation type="submission" date="2017-02" db="EMBL/GenBank/DDBJ databases">
        <title>Genome sequence of the nitrite-oxidizing bacterium Nitrobacter vulgaris strain Ab1.</title>
        <authorList>
            <person name="Mellbye B.L."/>
            <person name="Davis E.W."/>
            <person name="Spieck E."/>
            <person name="Chang J.H."/>
            <person name="Bottomley P.J."/>
            <person name="Sayavedra-Soto L.A."/>
        </authorList>
    </citation>
    <scope>NUCLEOTIDE SEQUENCE [LARGE SCALE GENOMIC DNA]</scope>
    <source>
        <strain evidence="2 3">Ab1</strain>
    </source>
</reference>
<proteinExistence type="predicted"/>
<protein>
    <submittedName>
        <fullName evidence="2">Uncharacterized protein</fullName>
    </submittedName>
</protein>
<gene>
    <name evidence="2" type="ORF">B2M20_01105</name>
</gene>
<dbReference type="Proteomes" id="UP000189940">
    <property type="component" value="Unassembled WGS sequence"/>
</dbReference>
<dbReference type="AlphaFoldDB" id="A0A1V4I373"/>
<keyword evidence="1" id="KW-1133">Transmembrane helix</keyword>
<keyword evidence="3" id="KW-1185">Reference proteome</keyword>
<evidence type="ECO:0000313" key="2">
    <source>
        <dbReference type="EMBL" id="OPH84584.1"/>
    </source>
</evidence>